<dbReference type="NCBIfam" id="NF047658">
    <property type="entry name" value="HYC_CC_PP"/>
    <property type="match status" value="1"/>
</dbReference>
<accession>A3XMT0</accession>
<dbReference type="AlphaFoldDB" id="A3XMT0"/>
<dbReference type="InterPro" id="IPR058060">
    <property type="entry name" value="HYC_CC_PP"/>
</dbReference>
<evidence type="ECO:0000256" key="1">
    <source>
        <dbReference type="SAM" id="SignalP"/>
    </source>
</evidence>
<protein>
    <submittedName>
        <fullName evidence="2">Uncharacterized protein</fullName>
    </submittedName>
</protein>
<dbReference type="EMBL" id="AANC01000005">
    <property type="protein sequence ID" value="EAQ49141.1"/>
    <property type="molecule type" value="Genomic_DNA"/>
</dbReference>
<proteinExistence type="predicted"/>
<evidence type="ECO:0000313" key="2">
    <source>
        <dbReference type="EMBL" id="EAQ49141.1"/>
    </source>
</evidence>
<dbReference type="STRING" id="398720.MED217_07046"/>
<sequence>MAVLMAFVVLCTTMSFTVNMHYCGDTLLDYALVQKAKSCGMELSTPGENAGCDLQIVKKSCCQDKSVTAKGHDDLKPSFTSIDLEQQVFITSFFYSYAALFTPQTVTPKAYTNYTPPLLFRDVQTLDEVYLI</sequence>
<name>A3XMT0_LEEBM</name>
<organism evidence="2 3">
    <name type="scientific">Leeuwenhoekiella blandensis (strain CECT 7118 / CCUG 51940 / KCTC 22103 / MED217)</name>
    <name type="common">Flavobacterium sp. (strain MED217)</name>
    <dbReference type="NCBI Taxonomy" id="398720"/>
    <lineage>
        <taxon>Bacteria</taxon>
        <taxon>Pseudomonadati</taxon>
        <taxon>Bacteroidota</taxon>
        <taxon>Flavobacteriia</taxon>
        <taxon>Flavobacteriales</taxon>
        <taxon>Flavobacteriaceae</taxon>
        <taxon>Leeuwenhoekiella</taxon>
    </lineage>
</organism>
<dbReference type="eggNOG" id="ENOG5032TXJ">
    <property type="taxonomic scope" value="Bacteria"/>
</dbReference>
<dbReference type="HOGENOM" id="CLU_151284_0_1_10"/>
<gene>
    <name evidence="2" type="ORF">MED217_07046</name>
</gene>
<dbReference type="Proteomes" id="UP000001601">
    <property type="component" value="Unassembled WGS sequence"/>
</dbReference>
<feature type="signal peptide" evidence="1">
    <location>
        <begin position="1"/>
        <end position="20"/>
    </location>
</feature>
<dbReference type="Pfam" id="PF26622">
    <property type="entry name" value="DUF8199"/>
    <property type="match status" value="1"/>
</dbReference>
<keyword evidence="3" id="KW-1185">Reference proteome</keyword>
<feature type="chain" id="PRO_5002664213" evidence="1">
    <location>
        <begin position="21"/>
        <end position="132"/>
    </location>
</feature>
<comment type="caution">
    <text evidence="2">The sequence shown here is derived from an EMBL/GenBank/DDBJ whole genome shotgun (WGS) entry which is preliminary data.</text>
</comment>
<evidence type="ECO:0000313" key="3">
    <source>
        <dbReference type="Proteomes" id="UP000001601"/>
    </source>
</evidence>
<dbReference type="InterPro" id="IPR058512">
    <property type="entry name" value="DUF8199"/>
</dbReference>
<keyword evidence="1" id="KW-0732">Signal</keyword>
<reference evidence="2 3" key="1">
    <citation type="journal article" date="2007" name="Nature">
        <title>Light stimulates growth of proteorhodopsin-containing marine Flavobacteria.</title>
        <authorList>
            <person name="Gomez-Consarnau L."/>
            <person name="Gonzalez J.M."/>
            <person name="Coll-Llado M."/>
            <person name="Gourdon P."/>
            <person name="Pascher T."/>
            <person name="Neutze R."/>
            <person name="Pedros-Alio C."/>
            <person name="Pinhassi J."/>
        </authorList>
    </citation>
    <scope>NUCLEOTIDE SEQUENCE [LARGE SCALE GENOMIC DNA]</scope>
    <source>
        <strain evidence="2 3">MED217</strain>
    </source>
</reference>